<dbReference type="SUPFAM" id="SSF51569">
    <property type="entry name" value="Aldolase"/>
    <property type="match status" value="1"/>
</dbReference>
<comment type="caution">
    <text evidence="1">The sequence shown here is derived from an EMBL/GenBank/DDBJ whole genome shotgun (WGS) entry which is preliminary data.</text>
</comment>
<gene>
    <name evidence="1" type="ORF">S01H1_62941</name>
</gene>
<dbReference type="PANTHER" id="PTHR30304:SF0">
    <property type="entry name" value="D-TAGATOSE-1,6-BISPHOSPHATE ALDOLASE SUBUNIT GATY-RELATED"/>
    <property type="match status" value="1"/>
</dbReference>
<dbReference type="Pfam" id="PF01116">
    <property type="entry name" value="F_bP_aldolase"/>
    <property type="match status" value="1"/>
</dbReference>
<sequence length="253" mass="26775">VSMKEILCDARKNRYGVISLLGGNLEMVIGHIMAAEEQKAPLILTFTQEVTPKVPLELGMPMLVNAAKRAKVPVATILDHGDSLETVMKAIHLGASAVMFDGSTLPYEENIQQTREIVRVAHALGVSVEAELGSITGSATGSGGFNAPVLRPDNSDLKAASTDPEQAAEFVERTGVDALAISFGNVHGTYQGEPNLDLDLVGDIYSQVDIPLVMHGASGLAFSQYPAIVASGISKVCYYTAAGIRAANDIHRM</sequence>
<evidence type="ECO:0008006" key="2">
    <source>
        <dbReference type="Google" id="ProtNLM"/>
    </source>
</evidence>
<dbReference type="PIRSF" id="PIRSF001359">
    <property type="entry name" value="F_bP_aldolase_II"/>
    <property type="match status" value="1"/>
</dbReference>
<organism evidence="1">
    <name type="scientific">marine sediment metagenome</name>
    <dbReference type="NCBI Taxonomy" id="412755"/>
    <lineage>
        <taxon>unclassified sequences</taxon>
        <taxon>metagenomes</taxon>
        <taxon>ecological metagenomes</taxon>
    </lineage>
</organism>
<reference evidence="1" key="1">
    <citation type="journal article" date="2014" name="Front. Microbiol.">
        <title>High frequency of phylogenetically diverse reductive dehalogenase-homologous genes in deep subseafloor sedimentary metagenomes.</title>
        <authorList>
            <person name="Kawai M."/>
            <person name="Futagami T."/>
            <person name="Toyoda A."/>
            <person name="Takaki Y."/>
            <person name="Nishi S."/>
            <person name="Hori S."/>
            <person name="Arai W."/>
            <person name="Tsubouchi T."/>
            <person name="Morono Y."/>
            <person name="Uchiyama I."/>
            <person name="Ito T."/>
            <person name="Fujiyama A."/>
            <person name="Inagaki F."/>
            <person name="Takami H."/>
        </authorList>
    </citation>
    <scope>NUCLEOTIDE SEQUENCE</scope>
    <source>
        <strain evidence="1">Expedition CK06-06</strain>
    </source>
</reference>
<dbReference type="InterPro" id="IPR013785">
    <property type="entry name" value="Aldolase_TIM"/>
</dbReference>
<dbReference type="Gene3D" id="3.20.20.70">
    <property type="entry name" value="Aldolase class I"/>
    <property type="match status" value="1"/>
</dbReference>
<name>X0X843_9ZZZZ</name>
<dbReference type="EMBL" id="BARS01041376">
    <property type="protein sequence ID" value="GAG31562.1"/>
    <property type="molecule type" value="Genomic_DNA"/>
</dbReference>
<dbReference type="PANTHER" id="PTHR30304">
    <property type="entry name" value="D-TAGATOSE-1,6-BISPHOSPHATE ALDOLASE"/>
    <property type="match status" value="1"/>
</dbReference>
<dbReference type="GO" id="GO:0005975">
    <property type="term" value="P:carbohydrate metabolic process"/>
    <property type="evidence" value="ECO:0007669"/>
    <property type="project" value="InterPro"/>
</dbReference>
<dbReference type="GO" id="GO:0016832">
    <property type="term" value="F:aldehyde-lyase activity"/>
    <property type="evidence" value="ECO:0007669"/>
    <property type="project" value="InterPro"/>
</dbReference>
<dbReference type="AlphaFoldDB" id="X0X843"/>
<dbReference type="GO" id="GO:0008270">
    <property type="term" value="F:zinc ion binding"/>
    <property type="evidence" value="ECO:0007669"/>
    <property type="project" value="InterPro"/>
</dbReference>
<dbReference type="InterPro" id="IPR050246">
    <property type="entry name" value="Class_II_FBP_aldolase"/>
</dbReference>
<feature type="non-terminal residue" evidence="1">
    <location>
        <position position="1"/>
    </location>
</feature>
<accession>X0X843</accession>
<evidence type="ECO:0000313" key="1">
    <source>
        <dbReference type="EMBL" id="GAG31562.1"/>
    </source>
</evidence>
<dbReference type="InterPro" id="IPR000771">
    <property type="entry name" value="FBA_II"/>
</dbReference>
<proteinExistence type="predicted"/>
<feature type="non-terminal residue" evidence="1">
    <location>
        <position position="253"/>
    </location>
</feature>
<protein>
    <recommendedName>
        <fullName evidence="2">Fructose-bisphosphate aldolase</fullName>
    </recommendedName>
</protein>